<proteinExistence type="predicted"/>
<reference evidence="2" key="1">
    <citation type="journal article" date="2014" name="Int. J. Syst. Evol. Microbiol.">
        <title>Complete genome sequence of Corynebacterium casei LMG S-19264T (=DSM 44701T), isolated from a smear-ripened cheese.</title>
        <authorList>
            <consortium name="US DOE Joint Genome Institute (JGI-PGF)"/>
            <person name="Walter F."/>
            <person name="Albersmeier A."/>
            <person name="Kalinowski J."/>
            <person name="Ruckert C."/>
        </authorList>
    </citation>
    <scope>NUCLEOTIDE SEQUENCE</scope>
    <source>
        <strain evidence="2">JCM 4386</strain>
    </source>
</reference>
<dbReference type="Proteomes" id="UP000606194">
    <property type="component" value="Unassembled WGS sequence"/>
</dbReference>
<sequence length="107" mass="10777">MTGSRRAAVRVRPVIGGAARQAGAFLEARIPLPAPPAASAIVDRAGPRSRRPGAAGAGRRGPAGAAVAPLARVAGDVDEPVAVGSPPAGEGHAWRYCGQSRGREWVP</sequence>
<reference evidence="2" key="2">
    <citation type="submission" date="2020-09" db="EMBL/GenBank/DDBJ databases">
        <authorList>
            <person name="Sun Q."/>
            <person name="Ohkuma M."/>
        </authorList>
    </citation>
    <scope>NUCLEOTIDE SEQUENCE</scope>
    <source>
        <strain evidence="2">JCM 4386</strain>
    </source>
</reference>
<name>A0A918FU01_9ACTN</name>
<evidence type="ECO:0000313" key="2">
    <source>
        <dbReference type="EMBL" id="GGR84296.1"/>
    </source>
</evidence>
<evidence type="ECO:0000313" key="3">
    <source>
        <dbReference type="Proteomes" id="UP000606194"/>
    </source>
</evidence>
<gene>
    <name evidence="2" type="ORF">GCM10010269_24320</name>
</gene>
<comment type="caution">
    <text evidence="2">The sequence shown here is derived from an EMBL/GenBank/DDBJ whole genome shotgun (WGS) entry which is preliminary data.</text>
</comment>
<protein>
    <submittedName>
        <fullName evidence="2">Uncharacterized protein</fullName>
    </submittedName>
</protein>
<evidence type="ECO:0000256" key="1">
    <source>
        <dbReference type="SAM" id="MobiDB-lite"/>
    </source>
</evidence>
<accession>A0A918FU01</accession>
<dbReference type="EMBL" id="BMTL01000008">
    <property type="protein sequence ID" value="GGR84296.1"/>
    <property type="molecule type" value="Genomic_DNA"/>
</dbReference>
<feature type="region of interest" description="Disordered" evidence="1">
    <location>
        <begin position="36"/>
        <end position="64"/>
    </location>
</feature>
<feature type="region of interest" description="Disordered" evidence="1">
    <location>
        <begin position="79"/>
        <end position="107"/>
    </location>
</feature>
<dbReference type="AlphaFoldDB" id="A0A918FU01"/>
<organism evidence="2 3">
    <name type="scientific">Streptomyces humidus</name>
    <dbReference type="NCBI Taxonomy" id="52259"/>
    <lineage>
        <taxon>Bacteria</taxon>
        <taxon>Bacillati</taxon>
        <taxon>Actinomycetota</taxon>
        <taxon>Actinomycetes</taxon>
        <taxon>Kitasatosporales</taxon>
        <taxon>Streptomycetaceae</taxon>
        <taxon>Streptomyces</taxon>
    </lineage>
</organism>
<keyword evidence="3" id="KW-1185">Reference proteome</keyword>